<dbReference type="EMBL" id="DTDJ01000022">
    <property type="protein sequence ID" value="HGL17195.1"/>
    <property type="molecule type" value="Genomic_DNA"/>
</dbReference>
<dbReference type="Gene3D" id="3.30.70.270">
    <property type="match status" value="1"/>
</dbReference>
<dbReference type="InterPro" id="IPR043128">
    <property type="entry name" value="Rev_trsase/Diguanyl_cyclase"/>
</dbReference>
<evidence type="ECO:0000259" key="2">
    <source>
        <dbReference type="PROSITE" id="PS50887"/>
    </source>
</evidence>
<evidence type="ECO:0000313" key="3">
    <source>
        <dbReference type="EMBL" id="HGL17195.1"/>
    </source>
</evidence>
<proteinExistence type="predicted"/>
<dbReference type="PANTHER" id="PTHR45138">
    <property type="entry name" value="REGULATORY COMPONENTS OF SENSORY TRANSDUCTION SYSTEM"/>
    <property type="match status" value="1"/>
</dbReference>
<dbReference type="PROSITE" id="PS50887">
    <property type="entry name" value="GGDEF"/>
    <property type="match status" value="1"/>
</dbReference>
<feature type="transmembrane region" description="Helical" evidence="1">
    <location>
        <begin position="201"/>
        <end position="221"/>
    </location>
</feature>
<dbReference type="InterPro" id="IPR029787">
    <property type="entry name" value="Nucleotide_cyclase"/>
</dbReference>
<dbReference type="InterPro" id="IPR050469">
    <property type="entry name" value="Diguanylate_Cyclase"/>
</dbReference>
<feature type="transmembrane region" description="Helical" evidence="1">
    <location>
        <begin position="9"/>
        <end position="28"/>
    </location>
</feature>
<feature type="domain" description="GGDEF" evidence="2">
    <location>
        <begin position="390"/>
        <end position="519"/>
    </location>
</feature>
<dbReference type="GO" id="GO:0005886">
    <property type="term" value="C:plasma membrane"/>
    <property type="evidence" value="ECO:0007669"/>
    <property type="project" value="TreeGrafter"/>
</dbReference>
<dbReference type="NCBIfam" id="TIGR00254">
    <property type="entry name" value="GGDEF"/>
    <property type="match status" value="1"/>
</dbReference>
<dbReference type="Pfam" id="PF00990">
    <property type="entry name" value="GGDEF"/>
    <property type="match status" value="1"/>
</dbReference>
<feature type="transmembrane region" description="Helical" evidence="1">
    <location>
        <begin position="40"/>
        <end position="57"/>
    </location>
</feature>
<feature type="transmembrane region" description="Helical" evidence="1">
    <location>
        <begin position="140"/>
        <end position="160"/>
    </location>
</feature>
<dbReference type="SUPFAM" id="SSF55073">
    <property type="entry name" value="Nucleotide cyclase"/>
    <property type="match status" value="1"/>
</dbReference>
<gene>
    <name evidence="3" type="ORF">ENU66_02510</name>
</gene>
<comment type="caution">
    <text evidence="3">The sequence shown here is derived from an EMBL/GenBank/DDBJ whole genome shotgun (WGS) entry which is preliminary data.</text>
</comment>
<dbReference type="GO" id="GO:1902201">
    <property type="term" value="P:negative regulation of bacterial-type flagellum-dependent cell motility"/>
    <property type="evidence" value="ECO:0007669"/>
    <property type="project" value="TreeGrafter"/>
</dbReference>
<dbReference type="PANTHER" id="PTHR45138:SF9">
    <property type="entry name" value="DIGUANYLATE CYCLASE DGCM-RELATED"/>
    <property type="match status" value="1"/>
</dbReference>
<keyword evidence="1" id="KW-0472">Membrane</keyword>
<dbReference type="GO" id="GO:0052621">
    <property type="term" value="F:diguanylate cyclase activity"/>
    <property type="evidence" value="ECO:0007669"/>
    <property type="project" value="TreeGrafter"/>
</dbReference>
<name>A0A7V3ZXK8_UNCW3</name>
<feature type="transmembrane region" description="Helical" evidence="1">
    <location>
        <begin position="114"/>
        <end position="133"/>
    </location>
</feature>
<accession>A0A7V3ZXK8</accession>
<keyword evidence="1" id="KW-1133">Transmembrane helix</keyword>
<feature type="transmembrane region" description="Helical" evidence="1">
    <location>
        <begin position="69"/>
        <end position="94"/>
    </location>
</feature>
<dbReference type="InterPro" id="IPR000160">
    <property type="entry name" value="GGDEF_dom"/>
</dbReference>
<dbReference type="SMART" id="SM00267">
    <property type="entry name" value="GGDEF"/>
    <property type="match status" value="1"/>
</dbReference>
<reference evidence="3" key="1">
    <citation type="journal article" date="2020" name="mSystems">
        <title>Genome- and Community-Level Interaction Insights into Carbon Utilization and Element Cycling Functions of Hydrothermarchaeota in Hydrothermal Sediment.</title>
        <authorList>
            <person name="Zhou Z."/>
            <person name="Liu Y."/>
            <person name="Xu W."/>
            <person name="Pan J."/>
            <person name="Luo Z.H."/>
            <person name="Li M."/>
        </authorList>
    </citation>
    <scope>NUCLEOTIDE SEQUENCE [LARGE SCALE GENOMIC DNA]</scope>
    <source>
        <strain evidence="3">SpSt-69</strain>
    </source>
</reference>
<dbReference type="CDD" id="cd01949">
    <property type="entry name" value="GGDEF"/>
    <property type="match status" value="1"/>
</dbReference>
<evidence type="ECO:0000256" key="1">
    <source>
        <dbReference type="SAM" id="Phobius"/>
    </source>
</evidence>
<organism evidence="3">
    <name type="scientific">candidate division WOR-3 bacterium</name>
    <dbReference type="NCBI Taxonomy" id="2052148"/>
    <lineage>
        <taxon>Bacteria</taxon>
        <taxon>Bacteria division WOR-3</taxon>
    </lineage>
</organism>
<protein>
    <submittedName>
        <fullName evidence="3">GGDEF domain-containing protein</fullName>
    </submittedName>
</protein>
<dbReference type="GO" id="GO:0043709">
    <property type="term" value="P:cell adhesion involved in single-species biofilm formation"/>
    <property type="evidence" value="ECO:0007669"/>
    <property type="project" value="TreeGrafter"/>
</dbReference>
<dbReference type="AlphaFoldDB" id="A0A7V3ZXK8"/>
<sequence length="519" mass="58833">MRDRTKLKLWYELLIGLVGVLTSSVLVLRKAPLFPSLPEYLFLCVVSALGALWIVSFKSTIVSFEISIFLFVTLRFGPYVGSFTAMLVILAVWVGKAAYRYLKKEGDPVHTLRAGFFNSGLYGIIFLVGGTAYKALGAGFWEAFLSILLIIAVNEIAFIVKEIISGGNIVEYLRSEAIPSDFVELLIYPLGYSINLLYEAYGFYSVLPVIVVILLLAYIGHQYSLYQKELRENIAILEKVNEIQAMLNRLMEPQEILDYCLISISKIVPVSFTAIRIIRRLSYLSESKICIENRVESLKEDEFGSLSWDLIFNLSYNELILAEILIGMKQRIPKSLISVLESLIGVVNASLSKSIAYKESILDGLTGLYTRRFFEERVKAYIGQSKRDIIPFSVILFDVDKLKYINDTFGHLKGDELLVAFSSILKKYTRESDFCARWGGDEFVVVLYGVPEEEAEKIAKRISEEFQNVKFKGMGGEFVASCTYACKQFNPEFPITPQELFYLVDSILITRKKTNRVEL</sequence>
<keyword evidence="1" id="KW-0812">Transmembrane</keyword>